<proteinExistence type="predicted"/>
<protein>
    <submittedName>
        <fullName evidence="1">Uncharacterized protein</fullName>
    </submittedName>
</protein>
<evidence type="ECO:0000313" key="2">
    <source>
        <dbReference type="Proteomes" id="UP000002365"/>
    </source>
</evidence>
<gene>
    <name evidence="1" type="ordered locus">BMD_3171</name>
</gene>
<dbReference type="HOGENOM" id="CLU_3324544_0_0_9"/>
<organism evidence="1 2">
    <name type="scientific">Priestia megaterium (strain DSM 319 / IMG 1521)</name>
    <name type="common">Bacillus megaterium</name>
    <dbReference type="NCBI Taxonomy" id="592022"/>
    <lineage>
        <taxon>Bacteria</taxon>
        <taxon>Bacillati</taxon>
        <taxon>Bacillota</taxon>
        <taxon>Bacilli</taxon>
        <taxon>Bacillales</taxon>
        <taxon>Bacillaceae</taxon>
        <taxon>Priestia</taxon>
    </lineage>
</organism>
<name>D5DI39_PRIM3</name>
<sequence length="38" mass="4410">MKRSFYPAFFLVIATRSFVYHFNGKAALMNVSVQIAHF</sequence>
<dbReference type="EMBL" id="CP001982">
    <property type="protein sequence ID" value="ADF40011.1"/>
    <property type="molecule type" value="Genomic_DNA"/>
</dbReference>
<dbReference type="KEGG" id="bmd:BMD_3171"/>
<accession>D5DI39</accession>
<evidence type="ECO:0000313" key="1">
    <source>
        <dbReference type="EMBL" id="ADF40011.1"/>
    </source>
</evidence>
<dbReference type="Proteomes" id="UP000002365">
    <property type="component" value="Chromosome"/>
</dbReference>
<dbReference type="AlphaFoldDB" id="D5DI39"/>
<reference evidence="1 2" key="1">
    <citation type="journal article" date="2011" name="J. Bacteriol.">
        <title>Genome sequences of the biotechnologically important Bacillus megaterium strains QM B1551 and DSM319.</title>
        <authorList>
            <person name="Eppinger M."/>
            <person name="Bunk B."/>
            <person name="Johns M.A."/>
            <person name="Edirisinghe J.N."/>
            <person name="Kutumbaka K.K."/>
            <person name="Koenig S.S."/>
            <person name="Huot Creasy H."/>
            <person name="Rosovitz M.J."/>
            <person name="Riley D.R."/>
            <person name="Daugherty S."/>
            <person name="Martin M."/>
            <person name="Elbourne L.D."/>
            <person name="Paulsen I."/>
            <person name="Biedendieck R."/>
            <person name="Braun C."/>
            <person name="Grayburn S."/>
            <person name="Dhingra S."/>
            <person name="Lukyanchuk V."/>
            <person name="Ball B."/>
            <person name="Ul-Qamar R."/>
            <person name="Seibel J."/>
            <person name="Bremer E."/>
            <person name="Jahn D."/>
            <person name="Ravel J."/>
            <person name="Vary P.S."/>
        </authorList>
    </citation>
    <scope>NUCLEOTIDE SEQUENCE [LARGE SCALE GENOMIC DNA]</scope>
    <source>
        <strain evidence="2">DSM 319 / IMG 1521</strain>
    </source>
</reference>